<dbReference type="PANTHER" id="PTHR39168:SF1">
    <property type="entry name" value="TRANSCRIPTIONAL REGULATORY PROTEIN"/>
    <property type="match status" value="1"/>
</dbReference>
<dbReference type="Pfam" id="PF12840">
    <property type="entry name" value="HTH_20"/>
    <property type="match status" value="1"/>
</dbReference>
<reference evidence="2" key="1">
    <citation type="submission" date="2021-03" db="EMBL/GenBank/DDBJ databases">
        <title>Ottowia sp. 27C isolated from the cloaca of a Giant Asian pond turtle (Heosemys grandis).</title>
        <authorList>
            <person name="Spergser J."/>
            <person name="Busse H.-J."/>
        </authorList>
    </citation>
    <scope>NUCLEOTIDE SEQUENCE</scope>
    <source>
        <strain evidence="2">27C</strain>
    </source>
</reference>
<evidence type="ECO:0000313" key="2">
    <source>
        <dbReference type="EMBL" id="QTD47320.1"/>
    </source>
</evidence>
<keyword evidence="3" id="KW-1185">Reference proteome</keyword>
<sequence>MMADPTRARMLARLLSGESRTAGELAQAAGITPQAATSQLAQLQDAGLICLRAQGRHKYFALADADVAHALQALAMVAERDGVQARWQRPAYQPLKHARRCYGHLAGELGVAQFNMLLARGYLHESDSGLRLTEAGRQWLDGLGVPVPPPRGRLAYRCMDWSERQDHLAGPLAKALLNHYLHAGWLRAGPESRALLATPAGLARLLPMIEG</sequence>
<evidence type="ECO:0000259" key="1">
    <source>
        <dbReference type="PROSITE" id="PS50987"/>
    </source>
</evidence>
<dbReference type="InterPro" id="IPR011991">
    <property type="entry name" value="ArsR-like_HTH"/>
</dbReference>
<dbReference type="PROSITE" id="PS50987">
    <property type="entry name" value="HTH_ARSR_2"/>
    <property type="match status" value="1"/>
</dbReference>
<dbReference type="SMART" id="SM00418">
    <property type="entry name" value="HTH_ARSR"/>
    <property type="match status" value="1"/>
</dbReference>
<dbReference type="AlphaFoldDB" id="A0A975CJH0"/>
<protein>
    <submittedName>
        <fullName evidence="2">Winged helix-turn-helix transcriptional regulator</fullName>
    </submittedName>
</protein>
<dbReference type="EMBL" id="CP071796">
    <property type="protein sequence ID" value="QTD47320.1"/>
    <property type="molecule type" value="Genomic_DNA"/>
</dbReference>
<dbReference type="SUPFAM" id="SSF46785">
    <property type="entry name" value="Winged helix' DNA-binding domain"/>
    <property type="match status" value="1"/>
</dbReference>
<dbReference type="InterPro" id="IPR001845">
    <property type="entry name" value="HTH_ArsR_DNA-bd_dom"/>
</dbReference>
<dbReference type="InterPro" id="IPR052543">
    <property type="entry name" value="HTH_Metal-responsive_Reg"/>
</dbReference>
<dbReference type="PANTHER" id="PTHR39168">
    <property type="entry name" value="TRANSCRIPTIONAL REGULATOR-RELATED"/>
    <property type="match status" value="1"/>
</dbReference>
<dbReference type="GO" id="GO:0010288">
    <property type="term" value="P:response to lead ion"/>
    <property type="evidence" value="ECO:0007669"/>
    <property type="project" value="TreeGrafter"/>
</dbReference>
<dbReference type="Proteomes" id="UP000663903">
    <property type="component" value="Chromosome"/>
</dbReference>
<dbReference type="CDD" id="cd00090">
    <property type="entry name" value="HTH_ARSR"/>
    <property type="match status" value="1"/>
</dbReference>
<dbReference type="Gene3D" id="1.10.10.10">
    <property type="entry name" value="Winged helix-like DNA-binding domain superfamily/Winged helix DNA-binding domain"/>
    <property type="match status" value="1"/>
</dbReference>
<name>A0A975CJH0_9BURK</name>
<dbReference type="GO" id="GO:0046686">
    <property type="term" value="P:response to cadmium ion"/>
    <property type="evidence" value="ECO:0007669"/>
    <property type="project" value="TreeGrafter"/>
</dbReference>
<accession>A0A975CJH0</accession>
<dbReference type="GO" id="GO:0003677">
    <property type="term" value="F:DNA binding"/>
    <property type="evidence" value="ECO:0007669"/>
    <property type="project" value="TreeGrafter"/>
</dbReference>
<dbReference type="InterPro" id="IPR036390">
    <property type="entry name" value="WH_DNA-bd_sf"/>
</dbReference>
<dbReference type="GO" id="GO:0032791">
    <property type="term" value="F:lead ion binding"/>
    <property type="evidence" value="ECO:0007669"/>
    <property type="project" value="TreeGrafter"/>
</dbReference>
<feature type="domain" description="HTH arsR-type" evidence="1">
    <location>
        <begin position="1"/>
        <end position="82"/>
    </location>
</feature>
<dbReference type="GO" id="GO:0097063">
    <property type="term" value="F:cadmium ion sensor activity"/>
    <property type="evidence" value="ECO:0007669"/>
    <property type="project" value="TreeGrafter"/>
</dbReference>
<dbReference type="InterPro" id="IPR036388">
    <property type="entry name" value="WH-like_DNA-bd_sf"/>
</dbReference>
<proteinExistence type="predicted"/>
<evidence type="ECO:0000313" key="3">
    <source>
        <dbReference type="Proteomes" id="UP000663903"/>
    </source>
</evidence>
<gene>
    <name evidence="2" type="ORF">J1M35_08700</name>
</gene>
<organism evidence="2 3">
    <name type="scientific">Ottowia testudinis</name>
    <dbReference type="NCBI Taxonomy" id="2816950"/>
    <lineage>
        <taxon>Bacteria</taxon>
        <taxon>Pseudomonadati</taxon>
        <taxon>Pseudomonadota</taxon>
        <taxon>Betaproteobacteria</taxon>
        <taxon>Burkholderiales</taxon>
        <taxon>Comamonadaceae</taxon>
        <taxon>Ottowia</taxon>
    </lineage>
</organism>
<dbReference type="KEGG" id="otd:J1M35_08700"/>
<dbReference type="GO" id="GO:0003700">
    <property type="term" value="F:DNA-binding transcription factor activity"/>
    <property type="evidence" value="ECO:0007669"/>
    <property type="project" value="InterPro"/>
</dbReference>